<dbReference type="Gene3D" id="2.40.320.10">
    <property type="entry name" value="Hypothetical Protein Pfu-838710-001"/>
    <property type="match status" value="1"/>
</dbReference>
<name>A0A0G4FSQ8_9ALVE</name>
<dbReference type="AlphaFoldDB" id="A0A0G4FSQ8"/>
<evidence type="ECO:0000313" key="1">
    <source>
        <dbReference type="EMBL" id="CEM17476.1"/>
    </source>
</evidence>
<protein>
    <recommendedName>
        <fullName evidence="2">Mediator of RNA polymerase II transcription subunit 18</fullName>
    </recommendedName>
</protein>
<accession>A0A0G4FSQ8</accession>
<dbReference type="VEuPathDB" id="CryptoDB:Cvel_18497"/>
<sequence>MGTDLTRRDDFVECKLVALIKSDARDSLERALLGLCESHTTFMCRETCYKKETPETKQNFRLIDREAIQVWVREIRTKERDPTGDGRETFHDACYAREYLDTFTAESETFPASVVTYNEVPISLDALQVYRENGFVKSHSFQRTSTVFHSRFGHRDHVTVTISRFYKDEGEPDGLVKKEEKEGGAEPVRGKQRTLLLHGQFLVECSCPCLSSGNVQGAAATVAAFAKLLEPLGLKLQKTPGSLMSEQQYEDRVEQLFGELPIN</sequence>
<evidence type="ECO:0008006" key="2">
    <source>
        <dbReference type="Google" id="ProtNLM"/>
    </source>
</evidence>
<organism evidence="1">
    <name type="scientific">Chromera velia CCMP2878</name>
    <dbReference type="NCBI Taxonomy" id="1169474"/>
    <lineage>
        <taxon>Eukaryota</taxon>
        <taxon>Sar</taxon>
        <taxon>Alveolata</taxon>
        <taxon>Colpodellida</taxon>
        <taxon>Chromeraceae</taxon>
        <taxon>Chromera</taxon>
    </lineage>
</organism>
<reference evidence="1" key="1">
    <citation type="submission" date="2014-11" db="EMBL/GenBank/DDBJ databases">
        <authorList>
            <person name="Otto D Thomas"/>
            <person name="Naeem Raeece"/>
        </authorList>
    </citation>
    <scope>NUCLEOTIDE SEQUENCE</scope>
</reference>
<dbReference type="EMBL" id="CDMZ01000590">
    <property type="protein sequence ID" value="CEM17476.1"/>
    <property type="molecule type" value="Genomic_DNA"/>
</dbReference>
<proteinExistence type="predicted"/>
<gene>
    <name evidence="1" type="ORF">Cvel_18497</name>
</gene>